<reference evidence="3 4" key="1">
    <citation type="submission" date="2017-06" db="EMBL/GenBank/DDBJ databases">
        <title>Sequencing and comparative analysis of myxobacterial genomes.</title>
        <authorList>
            <person name="Rupp O."/>
            <person name="Goesmann A."/>
            <person name="Sogaard-Andersen L."/>
        </authorList>
    </citation>
    <scope>NUCLEOTIDE SEQUENCE [LARGE SCALE GENOMIC DNA]</scope>
    <source>
        <strain evidence="3 4">DSM 14697</strain>
    </source>
</reference>
<dbReference type="InterPro" id="IPR006047">
    <property type="entry name" value="GH13_cat_dom"/>
</dbReference>
<proteinExistence type="predicted"/>
<sequence length="482" mass="53665">MLNALSRRLAALLSLSLLSLAGLPAHAARNTTATQAPAEARTCGPVKDPDWMRGAVVYGVVPPLFGVEPFKAVTAKLDYLRGLGIDVLWLSPVNTTTDPGDFGYAVTDYFDVRPDYGTKADFKELVDQAHARGMKVMMDFVPNHTSNAHPYFRDVLAKGKQSPYYGYYDRDALGQPTHYFDWKHLPNLNFDNPKVVAMVQRAFQYWVREFDVDGFRVDVAWGVKERRPDFWCDLSTALRREKPDVYLLAEASAHDPYFVRNGFNAAYDWSASLGHWAWENVFEDRQQVAPKLYAALKAGQTPEDRVARFLNNNDTAKRFIGRYGPGSTRVAAALLLTLPGIPIVYTGDEVGAEYEPYQEPPPLAWEQDPHGLREHYRKLIDLRDTNPALASGAWLPVPVEDNPAALAYLRHVDGASEPVLVVLNFGSARTLRLSLPKGFSHLSTHAALRDLLGERDVSIRAQGTRLEVAMPASGAVLLSPRS</sequence>
<dbReference type="InterPro" id="IPR013780">
    <property type="entry name" value="Glyco_hydro_b"/>
</dbReference>
<name>A0A250JU98_9BACT</name>
<dbReference type="Pfam" id="PF00128">
    <property type="entry name" value="Alpha-amylase"/>
    <property type="match status" value="1"/>
</dbReference>
<feature type="signal peptide" evidence="1">
    <location>
        <begin position="1"/>
        <end position="27"/>
    </location>
</feature>
<evidence type="ECO:0000313" key="3">
    <source>
        <dbReference type="EMBL" id="ATB47200.1"/>
    </source>
</evidence>
<dbReference type="SUPFAM" id="SSF51445">
    <property type="entry name" value="(Trans)glycosidases"/>
    <property type="match status" value="1"/>
</dbReference>
<keyword evidence="1" id="KW-0732">Signal</keyword>
<dbReference type="EMBL" id="CP022203">
    <property type="protein sequence ID" value="ATB47200.1"/>
    <property type="molecule type" value="Genomic_DNA"/>
</dbReference>
<dbReference type="GO" id="GO:0005975">
    <property type="term" value="P:carbohydrate metabolic process"/>
    <property type="evidence" value="ECO:0007669"/>
    <property type="project" value="InterPro"/>
</dbReference>
<gene>
    <name evidence="3" type="ORF">MYMAC_002808</name>
</gene>
<protein>
    <submittedName>
        <fullName evidence="3">Alpha-amylase</fullName>
    </submittedName>
</protein>
<evidence type="ECO:0000313" key="4">
    <source>
        <dbReference type="Proteomes" id="UP000217343"/>
    </source>
</evidence>
<dbReference type="KEGG" id="mmas:MYMAC_002808"/>
<dbReference type="SMART" id="SM00642">
    <property type="entry name" value="Aamy"/>
    <property type="match status" value="1"/>
</dbReference>
<dbReference type="GO" id="GO:0016798">
    <property type="term" value="F:hydrolase activity, acting on glycosyl bonds"/>
    <property type="evidence" value="ECO:0007669"/>
    <property type="project" value="UniProtKB-KW"/>
</dbReference>
<keyword evidence="4" id="KW-1185">Reference proteome</keyword>
<dbReference type="CDD" id="cd11313">
    <property type="entry name" value="AmyAc_arch_bac_AmyA"/>
    <property type="match status" value="1"/>
</dbReference>
<feature type="domain" description="Glycosyl hydrolase family 13 catalytic" evidence="2">
    <location>
        <begin position="59"/>
        <end position="383"/>
    </location>
</feature>
<evidence type="ECO:0000259" key="2">
    <source>
        <dbReference type="SMART" id="SM00642"/>
    </source>
</evidence>
<dbReference type="RefSeq" id="WP_095958460.1">
    <property type="nucleotide sequence ID" value="NZ_CP022203.1"/>
</dbReference>
<feature type="chain" id="PRO_5012738640" evidence="1">
    <location>
        <begin position="28"/>
        <end position="482"/>
    </location>
</feature>
<dbReference type="Proteomes" id="UP000217343">
    <property type="component" value="Chromosome"/>
</dbReference>
<dbReference type="PANTHER" id="PTHR10357">
    <property type="entry name" value="ALPHA-AMYLASE FAMILY MEMBER"/>
    <property type="match status" value="1"/>
</dbReference>
<dbReference type="Gene3D" id="3.20.20.80">
    <property type="entry name" value="Glycosidases"/>
    <property type="match status" value="1"/>
</dbReference>
<organism evidence="3 4">
    <name type="scientific">Corallococcus macrosporus DSM 14697</name>
    <dbReference type="NCBI Taxonomy" id="1189310"/>
    <lineage>
        <taxon>Bacteria</taxon>
        <taxon>Pseudomonadati</taxon>
        <taxon>Myxococcota</taxon>
        <taxon>Myxococcia</taxon>
        <taxon>Myxococcales</taxon>
        <taxon>Cystobacterineae</taxon>
        <taxon>Myxococcaceae</taxon>
        <taxon>Corallococcus</taxon>
    </lineage>
</organism>
<dbReference type="InterPro" id="IPR017853">
    <property type="entry name" value="GH"/>
</dbReference>
<dbReference type="OrthoDB" id="9805159at2"/>
<evidence type="ECO:0000256" key="1">
    <source>
        <dbReference type="SAM" id="SignalP"/>
    </source>
</evidence>
<dbReference type="Gene3D" id="2.60.40.1180">
    <property type="entry name" value="Golgi alpha-mannosidase II"/>
    <property type="match status" value="1"/>
</dbReference>
<dbReference type="AlphaFoldDB" id="A0A250JU98"/>
<accession>A0A250JU98</accession>